<dbReference type="NCBIfam" id="TIGR00229">
    <property type="entry name" value="sensory_box"/>
    <property type="match status" value="2"/>
</dbReference>
<dbReference type="Gene3D" id="3.30.70.270">
    <property type="match status" value="1"/>
</dbReference>
<organism evidence="5 6">
    <name type="scientific">Methylibium petroleiphilum (strain ATCC BAA-1232 / LMG 22953 / PM1)</name>
    <dbReference type="NCBI Taxonomy" id="420662"/>
    <lineage>
        <taxon>Bacteria</taxon>
        <taxon>Pseudomonadati</taxon>
        <taxon>Pseudomonadota</taxon>
        <taxon>Betaproteobacteria</taxon>
        <taxon>Burkholderiales</taxon>
        <taxon>Sphaerotilaceae</taxon>
        <taxon>Methylibium</taxon>
    </lineage>
</organism>
<evidence type="ECO:0000259" key="3">
    <source>
        <dbReference type="PROSITE" id="PS50883"/>
    </source>
</evidence>
<comment type="catalytic activity">
    <reaction evidence="1">
        <text>3',3'-c-di-GMP + H2O = 5'-phosphoguanylyl(3'-&gt;5')guanosine + H(+)</text>
        <dbReference type="Rhea" id="RHEA:24902"/>
        <dbReference type="ChEBI" id="CHEBI:15377"/>
        <dbReference type="ChEBI" id="CHEBI:15378"/>
        <dbReference type="ChEBI" id="CHEBI:58754"/>
        <dbReference type="ChEBI" id="CHEBI:58805"/>
        <dbReference type="EC" id="3.1.4.52"/>
    </reaction>
    <physiologicalReaction direction="left-to-right" evidence="1">
        <dbReference type="Rhea" id="RHEA:24903"/>
    </physiologicalReaction>
</comment>
<evidence type="ECO:0000256" key="1">
    <source>
        <dbReference type="ARBA" id="ARBA00051114"/>
    </source>
</evidence>
<evidence type="ECO:0000259" key="2">
    <source>
        <dbReference type="PROSITE" id="PS50112"/>
    </source>
</evidence>
<dbReference type="Pfam" id="PF13188">
    <property type="entry name" value="PAS_8"/>
    <property type="match status" value="1"/>
</dbReference>
<evidence type="ECO:0000313" key="6">
    <source>
        <dbReference type="Proteomes" id="UP000000366"/>
    </source>
</evidence>
<dbReference type="CDD" id="cd01948">
    <property type="entry name" value="EAL"/>
    <property type="match status" value="1"/>
</dbReference>
<name>A2SIS6_METPP</name>
<evidence type="ECO:0000313" key="5">
    <source>
        <dbReference type="EMBL" id="ABM95465.1"/>
    </source>
</evidence>
<dbReference type="InterPro" id="IPR012226">
    <property type="entry name" value="Diguanyl_cyclase/Pdiesterase"/>
</dbReference>
<proteinExistence type="predicted"/>
<dbReference type="Pfam" id="PF00990">
    <property type="entry name" value="GGDEF"/>
    <property type="match status" value="1"/>
</dbReference>
<dbReference type="FunFam" id="3.20.20.450:FF:000001">
    <property type="entry name" value="Cyclic di-GMP phosphodiesterase yahA"/>
    <property type="match status" value="1"/>
</dbReference>
<feature type="domain" description="GGDEF" evidence="4">
    <location>
        <begin position="420"/>
        <end position="552"/>
    </location>
</feature>
<dbReference type="PROSITE" id="PS50112">
    <property type="entry name" value="PAS"/>
    <property type="match status" value="1"/>
</dbReference>
<dbReference type="SUPFAM" id="SSF55785">
    <property type="entry name" value="PYP-like sensor domain (PAS domain)"/>
    <property type="match status" value="3"/>
</dbReference>
<dbReference type="InterPro" id="IPR035965">
    <property type="entry name" value="PAS-like_dom_sf"/>
</dbReference>
<dbReference type="SMART" id="SM00091">
    <property type="entry name" value="PAS"/>
    <property type="match status" value="3"/>
</dbReference>
<dbReference type="CDD" id="cd01949">
    <property type="entry name" value="GGDEF"/>
    <property type="match status" value="1"/>
</dbReference>
<gene>
    <name evidence="5" type="ordered locus">Mpe_A2510</name>
</gene>
<dbReference type="GO" id="GO:0071732">
    <property type="term" value="P:cellular response to nitric oxide"/>
    <property type="evidence" value="ECO:0007669"/>
    <property type="project" value="UniProtKB-ARBA"/>
</dbReference>
<dbReference type="FunFam" id="3.30.70.270:FF:000001">
    <property type="entry name" value="Diguanylate cyclase domain protein"/>
    <property type="match status" value="1"/>
</dbReference>
<dbReference type="eggNOG" id="COG3290">
    <property type="taxonomic scope" value="Bacteria"/>
</dbReference>
<dbReference type="SUPFAM" id="SSF55073">
    <property type="entry name" value="Nucleotide cyclase"/>
    <property type="match status" value="1"/>
</dbReference>
<dbReference type="PIRSF" id="PIRSF005925">
    <property type="entry name" value="Dos"/>
    <property type="match status" value="1"/>
</dbReference>
<dbReference type="Pfam" id="PF13426">
    <property type="entry name" value="PAS_9"/>
    <property type="match status" value="2"/>
</dbReference>
<dbReference type="EMBL" id="CP000555">
    <property type="protein sequence ID" value="ABM95465.1"/>
    <property type="molecule type" value="Genomic_DNA"/>
</dbReference>
<dbReference type="KEGG" id="mpt:Mpe_A2510"/>
<dbReference type="InterPro" id="IPR035919">
    <property type="entry name" value="EAL_sf"/>
</dbReference>
<dbReference type="Pfam" id="PF00563">
    <property type="entry name" value="EAL"/>
    <property type="match status" value="1"/>
</dbReference>
<accession>A2SIS6</accession>
<dbReference type="HOGENOM" id="CLU_000445_70_20_4"/>
<reference evidence="5 6" key="1">
    <citation type="journal article" date="2007" name="J. Bacteriol.">
        <title>Whole-genome analysis of the methyl tert-butyl ether-degrading beta-proteobacterium Methylibium petroleiphilum PM1.</title>
        <authorList>
            <person name="Kane S.R."/>
            <person name="Chakicherla A.Y."/>
            <person name="Chain P.S.G."/>
            <person name="Schmidt R."/>
            <person name="Shin M.W."/>
            <person name="Legler T.C."/>
            <person name="Scow K.M."/>
            <person name="Larimer F.W."/>
            <person name="Lucas S.M."/>
            <person name="Richardson P.M."/>
            <person name="Hristova K.R."/>
        </authorList>
    </citation>
    <scope>NUCLEOTIDE SEQUENCE [LARGE SCALE GENOMIC DNA]</scope>
    <source>
        <strain evidence="6">ATCC BAA-1232 / LMG 22953 / PM1</strain>
    </source>
</reference>
<dbReference type="PANTHER" id="PTHR44757:SF2">
    <property type="entry name" value="BIOFILM ARCHITECTURE MAINTENANCE PROTEIN MBAA"/>
    <property type="match status" value="1"/>
</dbReference>
<dbReference type="GO" id="GO:0071111">
    <property type="term" value="F:cyclic-guanylate-specific phosphodiesterase activity"/>
    <property type="evidence" value="ECO:0007669"/>
    <property type="project" value="UniProtKB-EC"/>
</dbReference>
<dbReference type="RefSeq" id="WP_011830098.1">
    <property type="nucleotide sequence ID" value="NC_008825.1"/>
</dbReference>
<evidence type="ECO:0000259" key="4">
    <source>
        <dbReference type="PROSITE" id="PS50887"/>
    </source>
</evidence>
<feature type="domain" description="PAS" evidence="2">
    <location>
        <begin position="255"/>
        <end position="308"/>
    </location>
</feature>
<dbReference type="InterPro" id="IPR000160">
    <property type="entry name" value="GGDEF_dom"/>
</dbReference>
<dbReference type="Proteomes" id="UP000000366">
    <property type="component" value="Chromosome"/>
</dbReference>
<dbReference type="eggNOG" id="COG5001">
    <property type="taxonomic scope" value="Bacteria"/>
</dbReference>
<feature type="domain" description="EAL" evidence="3">
    <location>
        <begin position="561"/>
        <end position="814"/>
    </location>
</feature>
<dbReference type="PROSITE" id="PS50883">
    <property type="entry name" value="EAL"/>
    <property type="match status" value="1"/>
</dbReference>
<protein>
    <submittedName>
        <fullName evidence="5">Diguanylate cyclase/phosphodiesterase with PAS/PAC sensor(S)</fullName>
    </submittedName>
</protein>
<dbReference type="Gene3D" id="3.20.20.450">
    <property type="entry name" value="EAL domain"/>
    <property type="match status" value="1"/>
</dbReference>
<dbReference type="InterPro" id="IPR052155">
    <property type="entry name" value="Biofilm_reg_signaling"/>
</dbReference>
<dbReference type="Gene3D" id="3.30.450.20">
    <property type="entry name" value="PAS domain"/>
    <property type="match status" value="3"/>
</dbReference>
<dbReference type="SMART" id="SM00052">
    <property type="entry name" value="EAL"/>
    <property type="match status" value="1"/>
</dbReference>
<keyword evidence="6" id="KW-1185">Reference proteome</keyword>
<dbReference type="NCBIfam" id="TIGR00254">
    <property type="entry name" value="GGDEF"/>
    <property type="match status" value="1"/>
</dbReference>
<dbReference type="AlphaFoldDB" id="A2SIS6"/>
<dbReference type="CDD" id="cd00130">
    <property type="entry name" value="PAS"/>
    <property type="match status" value="2"/>
</dbReference>
<dbReference type="PROSITE" id="PS50887">
    <property type="entry name" value="GGDEF"/>
    <property type="match status" value="1"/>
</dbReference>
<dbReference type="InterPro" id="IPR001633">
    <property type="entry name" value="EAL_dom"/>
</dbReference>
<dbReference type="InterPro" id="IPR043128">
    <property type="entry name" value="Rev_trsase/Diguanyl_cyclase"/>
</dbReference>
<sequence>MTTPPPVWEPLIGSLLEAVCLVEPLTLHVVAANEAAAALFGQPVSALVGRPVIELSATPEDECFWEDMAAGVGTAEGPQIHSDSFVRHADGRMIPVERRVNRIWMRPGQAIFVLGLRDQSAQRQAEDELEKLVAELRATLESTAEGILVTDLHGAIRGCNQLFAQLWDMPVELLTQRDDSQILEWMRGHVVDEQRFVERMGELDRDPLLRASDVLRLRSGRVLERVVLPQYGRGQPIGRVCSFRDITEQLASAARLQLAAQVFESSLDAIFVTDGEHRIAAVNASCERITGLGREQLVGLRTEALLHPPGADDADTAWFELVREQLAHRGVWEGELWHRRADGSTLPGQVSLVRLAAEGTDPGETGVRHVGFFKDLTETVAAQKRIEELAFTDALTGLPNRVMLAERLDFALAMSHRHQTPFALLFLDLDRFKQINDSLGHVFGDRVLVEVAERLKTCLRQIDTVARLGGDEFVMLLNQTDARGAEAIARRVLEVLGQPFTLEGMSFSVTASIGIAMYPNDGESMDDLIKNADAAMYRVKERGRAGFRFYQPQMNVDLLARMKLDHSMRLALERGDFRLHYQPQIDIASNAVVGAEALLRWRDPGLGDVSPGEFIPVAEESGFIVALGEWVLREAVRQAALWRAQGRSMVVSVNVSALQFQQADFVDRVATALAEAKLPATWLELELTESILIRDADEALQRLRALDRLGVQLAIDDFGTGYSSLGYLKRFPIRKLKIDRSFIKGLPGDESDAGIAQAVIQVARALRLRVIAEGVETMAQRDFLQRAGCDEIQGFLFAPALPVAEFEARTATMLDLPSGAKARALA</sequence>
<dbReference type="InterPro" id="IPR029787">
    <property type="entry name" value="Nucleotide_cyclase"/>
</dbReference>
<dbReference type="SMART" id="SM00267">
    <property type="entry name" value="GGDEF"/>
    <property type="match status" value="1"/>
</dbReference>
<dbReference type="InterPro" id="IPR000014">
    <property type="entry name" value="PAS"/>
</dbReference>
<dbReference type="STRING" id="420662.Mpe_A2510"/>
<dbReference type="PANTHER" id="PTHR44757">
    <property type="entry name" value="DIGUANYLATE CYCLASE DGCP"/>
    <property type="match status" value="1"/>
</dbReference>
<dbReference type="SUPFAM" id="SSF141868">
    <property type="entry name" value="EAL domain-like"/>
    <property type="match status" value="1"/>
</dbReference>